<proteinExistence type="inferred from homology"/>
<dbReference type="InterPro" id="IPR036396">
    <property type="entry name" value="Cyt_P450_sf"/>
</dbReference>
<keyword evidence="5 9" id="KW-0479">Metal-binding</keyword>
<dbReference type="PRINTS" id="PR00385">
    <property type="entry name" value="P450"/>
</dbReference>
<protein>
    <submittedName>
        <fullName evidence="12">Cytochrome P450</fullName>
    </submittedName>
</protein>
<dbReference type="GO" id="GO:0004497">
    <property type="term" value="F:monooxygenase activity"/>
    <property type="evidence" value="ECO:0007669"/>
    <property type="project" value="UniProtKB-KW"/>
</dbReference>
<evidence type="ECO:0000256" key="3">
    <source>
        <dbReference type="ARBA" id="ARBA00010617"/>
    </source>
</evidence>
<dbReference type="Proteomes" id="UP000807342">
    <property type="component" value="Unassembled WGS sequence"/>
</dbReference>
<dbReference type="InterPro" id="IPR050364">
    <property type="entry name" value="Cytochrome_P450_fung"/>
</dbReference>
<keyword evidence="7 9" id="KW-0408">Iron</keyword>
<gene>
    <name evidence="12" type="ORF">P691DRAFT_666904</name>
</gene>
<keyword evidence="4 9" id="KW-0349">Heme</keyword>
<evidence type="ECO:0000313" key="13">
    <source>
        <dbReference type="Proteomes" id="UP000807342"/>
    </source>
</evidence>
<dbReference type="PROSITE" id="PS00086">
    <property type="entry name" value="CYTOCHROME_P450"/>
    <property type="match status" value="1"/>
</dbReference>
<dbReference type="GO" id="GO:0020037">
    <property type="term" value="F:heme binding"/>
    <property type="evidence" value="ECO:0007669"/>
    <property type="project" value="InterPro"/>
</dbReference>
<accession>A0A9P6C601</accession>
<comment type="pathway">
    <text evidence="2">Secondary metabolite biosynthesis.</text>
</comment>
<evidence type="ECO:0000256" key="10">
    <source>
        <dbReference type="RuleBase" id="RU000461"/>
    </source>
</evidence>
<dbReference type="GO" id="GO:0005506">
    <property type="term" value="F:iron ion binding"/>
    <property type="evidence" value="ECO:0007669"/>
    <property type="project" value="InterPro"/>
</dbReference>
<keyword evidence="8 10" id="KW-0503">Monooxygenase</keyword>
<evidence type="ECO:0000313" key="12">
    <source>
        <dbReference type="EMBL" id="KAF9449723.1"/>
    </source>
</evidence>
<evidence type="ECO:0000256" key="5">
    <source>
        <dbReference type="ARBA" id="ARBA00022723"/>
    </source>
</evidence>
<dbReference type="InterPro" id="IPR001128">
    <property type="entry name" value="Cyt_P450"/>
</dbReference>
<evidence type="ECO:0000256" key="8">
    <source>
        <dbReference type="ARBA" id="ARBA00023033"/>
    </source>
</evidence>
<dbReference type="GO" id="GO:0016705">
    <property type="term" value="F:oxidoreductase activity, acting on paired donors, with incorporation or reduction of molecular oxygen"/>
    <property type="evidence" value="ECO:0007669"/>
    <property type="project" value="InterPro"/>
</dbReference>
<dbReference type="AlphaFoldDB" id="A0A9P6C601"/>
<dbReference type="SUPFAM" id="SSF48264">
    <property type="entry name" value="Cytochrome P450"/>
    <property type="match status" value="1"/>
</dbReference>
<keyword evidence="11" id="KW-0472">Membrane</keyword>
<evidence type="ECO:0000256" key="2">
    <source>
        <dbReference type="ARBA" id="ARBA00005179"/>
    </source>
</evidence>
<keyword evidence="6 10" id="KW-0560">Oxidoreductase</keyword>
<dbReference type="Pfam" id="PF00067">
    <property type="entry name" value="p450"/>
    <property type="match status" value="1"/>
</dbReference>
<dbReference type="InterPro" id="IPR017972">
    <property type="entry name" value="Cyt_P450_CS"/>
</dbReference>
<evidence type="ECO:0000256" key="11">
    <source>
        <dbReference type="SAM" id="Phobius"/>
    </source>
</evidence>
<dbReference type="CDD" id="cd11065">
    <property type="entry name" value="CYP64-like"/>
    <property type="match status" value="1"/>
</dbReference>
<dbReference type="Gene3D" id="1.10.630.10">
    <property type="entry name" value="Cytochrome P450"/>
    <property type="match status" value="1"/>
</dbReference>
<name>A0A9P6C601_9AGAR</name>
<feature type="binding site" description="axial binding residue" evidence="9">
    <location>
        <position position="442"/>
    </location>
    <ligand>
        <name>heme</name>
        <dbReference type="ChEBI" id="CHEBI:30413"/>
    </ligand>
    <ligandPart>
        <name>Fe</name>
        <dbReference type="ChEBI" id="CHEBI:18248"/>
    </ligandPart>
</feature>
<comment type="caution">
    <text evidence="12">The sequence shown here is derived from an EMBL/GenBank/DDBJ whole genome shotgun (WGS) entry which is preliminary data.</text>
</comment>
<evidence type="ECO:0000256" key="4">
    <source>
        <dbReference type="ARBA" id="ARBA00022617"/>
    </source>
</evidence>
<dbReference type="OrthoDB" id="2789670at2759"/>
<dbReference type="PANTHER" id="PTHR46300:SF7">
    <property type="entry name" value="P450, PUTATIVE (EUROFUNG)-RELATED"/>
    <property type="match status" value="1"/>
</dbReference>
<keyword evidence="13" id="KW-1185">Reference proteome</keyword>
<sequence>MDSSSGLFWTLAAIGFLLFVCSIKLKASHSRPLPPGPIGHWFFGIKKQLPHKEPWKTYASWSKLYDESVISFQVYNRTIIVLNDVQSVTDLLERRANIYSDRPEQYMSHTICGRSKTVFNISSQDPHHRIYRRLVQEGTGSRSTKAYWPVLQEELGKLLEGLGDTPENYVQHVRRNFVGVIMRVAYGYTIAGLDDTFVRVAEETTRITDKTMANGSWLVDYYPIARYIPPFLPGGGFKCTGKVWRERLSYLSDVPHQWVKKQMATGTYAGSFTSSLLTEDGVAVGKEREDIIRWCAGGLYVGASDTTVSAITSFILLMALHPNVQTRAQTEIDEICGRHQAPHPSHLGFLRYLQAVLREVLRYAPVGNLALPHKVTEEDTYRGYRIPKNATVMGNVWAIMHDPSLFPNPDIFNPDRFLESKLRGWAQPDPCRWAFGFGRRACPGTHFAETSMLFAMAGILSEFSISLPGSSDGANTAKPKISFTTGITRYLTTFRSAPRAKH</sequence>
<feature type="transmembrane region" description="Helical" evidence="11">
    <location>
        <begin position="6"/>
        <end position="25"/>
    </location>
</feature>
<evidence type="ECO:0000256" key="1">
    <source>
        <dbReference type="ARBA" id="ARBA00001971"/>
    </source>
</evidence>
<dbReference type="InterPro" id="IPR002401">
    <property type="entry name" value="Cyt_P450_E_grp-I"/>
</dbReference>
<dbReference type="PRINTS" id="PR00463">
    <property type="entry name" value="EP450I"/>
</dbReference>
<comment type="cofactor">
    <cofactor evidence="1 9">
        <name>heme</name>
        <dbReference type="ChEBI" id="CHEBI:30413"/>
    </cofactor>
</comment>
<keyword evidence="11" id="KW-0812">Transmembrane</keyword>
<dbReference type="EMBL" id="MU151122">
    <property type="protein sequence ID" value="KAF9449723.1"/>
    <property type="molecule type" value="Genomic_DNA"/>
</dbReference>
<reference evidence="12" key="1">
    <citation type="submission" date="2020-11" db="EMBL/GenBank/DDBJ databases">
        <authorList>
            <consortium name="DOE Joint Genome Institute"/>
            <person name="Ahrendt S."/>
            <person name="Riley R."/>
            <person name="Andreopoulos W."/>
            <person name="Labutti K."/>
            <person name="Pangilinan J."/>
            <person name="Ruiz-Duenas F.J."/>
            <person name="Barrasa J.M."/>
            <person name="Sanchez-Garcia M."/>
            <person name="Camarero S."/>
            <person name="Miyauchi S."/>
            <person name="Serrano A."/>
            <person name="Linde D."/>
            <person name="Babiker R."/>
            <person name="Drula E."/>
            <person name="Ayuso-Fernandez I."/>
            <person name="Pacheco R."/>
            <person name="Padilla G."/>
            <person name="Ferreira P."/>
            <person name="Barriuso J."/>
            <person name="Kellner H."/>
            <person name="Castanera R."/>
            <person name="Alfaro M."/>
            <person name="Ramirez L."/>
            <person name="Pisabarro A.G."/>
            <person name="Kuo A."/>
            <person name="Tritt A."/>
            <person name="Lipzen A."/>
            <person name="He G."/>
            <person name="Yan M."/>
            <person name="Ng V."/>
            <person name="Cullen D."/>
            <person name="Martin F."/>
            <person name="Rosso M.-N."/>
            <person name="Henrissat B."/>
            <person name="Hibbett D."/>
            <person name="Martinez A.T."/>
            <person name="Grigoriev I.V."/>
        </authorList>
    </citation>
    <scope>NUCLEOTIDE SEQUENCE</scope>
    <source>
        <strain evidence="12">MF-IS2</strain>
    </source>
</reference>
<evidence type="ECO:0000256" key="6">
    <source>
        <dbReference type="ARBA" id="ARBA00023002"/>
    </source>
</evidence>
<organism evidence="12 13">
    <name type="scientific">Macrolepiota fuliginosa MF-IS2</name>
    <dbReference type="NCBI Taxonomy" id="1400762"/>
    <lineage>
        <taxon>Eukaryota</taxon>
        <taxon>Fungi</taxon>
        <taxon>Dikarya</taxon>
        <taxon>Basidiomycota</taxon>
        <taxon>Agaricomycotina</taxon>
        <taxon>Agaricomycetes</taxon>
        <taxon>Agaricomycetidae</taxon>
        <taxon>Agaricales</taxon>
        <taxon>Agaricineae</taxon>
        <taxon>Agaricaceae</taxon>
        <taxon>Macrolepiota</taxon>
    </lineage>
</organism>
<keyword evidence="11" id="KW-1133">Transmembrane helix</keyword>
<evidence type="ECO:0000256" key="9">
    <source>
        <dbReference type="PIRSR" id="PIRSR602401-1"/>
    </source>
</evidence>
<comment type="similarity">
    <text evidence="3 10">Belongs to the cytochrome P450 family.</text>
</comment>
<dbReference type="PANTHER" id="PTHR46300">
    <property type="entry name" value="P450, PUTATIVE (EUROFUNG)-RELATED-RELATED"/>
    <property type="match status" value="1"/>
</dbReference>
<evidence type="ECO:0000256" key="7">
    <source>
        <dbReference type="ARBA" id="ARBA00023004"/>
    </source>
</evidence>